<sequence length="1514" mass="163440">MSPGVVTPAGGGGGGTSSHNGAFLASSSSTSVSINVLSMNDDSSSSSSVGLFTSSHVPPAYHPAAGGGAAGASGVNVFNQPRLGIDRPAVDTVASVAALVNTGLYEQSEWRKSIKAFTPHPLWGREILPLHAARLPYSLGSSTSCSLSCSFLNRTRTSCSRLKWFPTGQRLLAGTYPGELAVWNGTYFGFEDLKRLPQGGGAVTAIEWASTGEKLFVGDYSGLVVILSHALNPLENEPLKGLTHAVSSLSTSPYGGHFLAGCCDGTDPLIWDVNRLSISRVLRAASLDTSSSSCLHWHPHMSLIATGAKYSWLYLWDPRDSSPVATLQPHRGAINKVVFHPYGSLLLTCSRDTLIRSIDLRKLEPLHLFRIPRDPSANIDATHPLSDSSSSSSSFLVNSPASSSCSSSSCAAPSPEPVQMALNPAHPHSFVVGDDAGHLTFFSLLQPSKPISQIREAHGGITPQAPNDRIGEGGVVSLDWHPAGHLLATASDNRLLRLWSRGVPGGISGSSLNGVKLVEIDHTGAFPMSSVRVQDREVLCLSSYLAATTTPDCRRTTLPLQDPPSPSRREEDEEKRQGGEEEEEAEKRKKIKKGEEKEEEMTEVKRKKKNKRVRRREEEEEEEKEWGGWLDFGCRRLPYITQKKLLYLAQTKRKEEQEEEELKKKKKKINAAVKEEGEENYYHKPYRRKREIAPDFVSCVLETKNKTASTNEKLSSSLSSSLPTWLGGACEPADEGGPPPVIPSEAPSCTHLPLLLPHAEEQPSLIQTACIQPRDESSASHHPHRHHPTHDEANHSKSDTSKTSSLGLPSSSSWIDPQLAERSLPRGEGLDVPYVREEGEALQQAQERMRGGKEEEEQGETRLQKEEVAAASSLSSSSVVVGPMIGVDDPTQQSLLHRAETLSSLSLHPLDQASSLLLSSSSSVSLSQPSAREAPHKDQTPSSLEEREGQEEEERGRGSTLDGQVGLLISQQSMTSDSSLPLKNIGNVEEELESSFKESSLSSLGSTGPSSSSLLPLDPPALRIREESTSFNTLVEAPLSPAFEAEGRRNPPSSSSLPAVYSPCSSPSPVGEKLESSSSCCQAPRSQSHESHSPPHLPVSSVSSSSASSAPVQLRNERDLHLSLLSCGDQETCSSSSSGFSCHLHQEGRIGPLSASHAFSSTPPQTQQRPVAQLLFTSRQAEKEQKEEEQGEEEKTQRNISLEVERGEEVSSSHKPFPGGRESGEAFLSSSSLPALANLFGQPRQEEQERQDGKDFHLPSSSLRSSFSSFSGPSESPAVGLSTDGSISVCFVSSSSSSCSNYPLTTPGELPQGVDLSIEDRGVSPSMLRRPPSGSPSLFQDSLQNDEKEKTETFPSFPQDLMPCDACPPCQQQQQSIDAPPSSTILSSSSSSSFSSLASRSSPLSSSVSPVPSSVVSFQPLSTSYPQGHSLHAGRGRSNQHGQKEEKELVGSRGEDAGRREEEEQGWNCQEEIQEKKKEEAEREEENENTVLVEAQLSQLFQLNRGGGEERREG</sequence>
<dbReference type="GeneID" id="94429390"/>
<feature type="compositionally biased region" description="Basic and acidic residues" evidence="3">
    <location>
        <begin position="823"/>
        <end position="839"/>
    </location>
</feature>
<feature type="compositionally biased region" description="Basic and acidic residues" evidence="3">
    <location>
        <begin position="847"/>
        <end position="868"/>
    </location>
</feature>
<name>A0A2C6KVH1_9APIC</name>
<dbReference type="PANTHER" id="PTHR22836">
    <property type="entry name" value="WD40 REPEAT PROTEIN"/>
    <property type="match status" value="1"/>
</dbReference>
<feature type="compositionally biased region" description="Basic and acidic residues" evidence="3">
    <location>
        <begin position="933"/>
        <end position="947"/>
    </location>
</feature>
<accession>A0A2C6KVH1</accession>
<dbReference type="SMART" id="SM00320">
    <property type="entry name" value="WD40"/>
    <property type="match status" value="6"/>
</dbReference>
<dbReference type="Pfam" id="PF00400">
    <property type="entry name" value="WD40"/>
    <property type="match status" value="2"/>
</dbReference>
<feature type="region of interest" description="Disordered" evidence="3">
    <location>
        <begin position="917"/>
        <end position="1115"/>
    </location>
</feature>
<feature type="compositionally biased region" description="Low complexity" evidence="3">
    <location>
        <begin position="1286"/>
        <end position="1300"/>
    </location>
</feature>
<feature type="region of interest" description="Disordered" evidence="3">
    <location>
        <begin position="1"/>
        <end position="21"/>
    </location>
</feature>
<feature type="compositionally biased region" description="Polar residues" evidence="3">
    <location>
        <begin position="969"/>
        <end position="981"/>
    </location>
</feature>
<dbReference type="InterPro" id="IPR045245">
    <property type="entry name" value="Pfs2-like"/>
</dbReference>
<dbReference type="InterPro" id="IPR036322">
    <property type="entry name" value="WD40_repeat_dom_sf"/>
</dbReference>
<evidence type="ECO:0000313" key="5">
    <source>
        <dbReference type="Proteomes" id="UP000221165"/>
    </source>
</evidence>
<evidence type="ECO:0000256" key="2">
    <source>
        <dbReference type="SAM" id="Coils"/>
    </source>
</evidence>
<protein>
    <submittedName>
        <fullName evidence="4">Wd g-beta repeat-containing protein</fullName>
    </submittedName>
</protein>
<feature type="compositionally biased region" description="Basic and acidic residues" evidence="3">
    <location>
        <begin position="789"/>
        <end position="800"/>
    </location>
</feature>
<evidence type="ECO:0000256" key="1">
    <source>
        <dbReference type="PROSITE-ProRule" id="PRU00221"/>
    </source>
</evidence>
<feature type="compositionally biased region" description="Low complexity" evidence="3">
    <location>
        <begin position="1259"/>
        <end position="1277"/>
    </location>
</feature>
<dbReference type="OrthoDB" id="16717at2759"/>
<dbReference type="VEuPathDB" id="ToxoDB:CSUI_006014"/>
<comment type="caution">
    <text evidence="4">The sequence shown here is derived from an EMBL/GenBank/DDBJ whole genome shotgun (WGS) entry which is preliminary data.</text>
</comment>
<dbReference type="GO" id="GO:0005847">
    <property type="term" value="C:mRNA cleavage and polyadenylation specificity factor complex"/>
    <property type="evidence" value="ECO:0007669"/>
    <property type="project" value="TreeGrafter"/>
</dbReference>
<feature type="region of interest" description="Disordered" evidence="3">
    <location>
        <begin position="707"/>
        <end position="889"/>
    </location>
</feature>
<gene>
    <name evidence="4" type="ORF">CSUI_006014</name>
</gene>
<feature type="compositionally biased region" description="Basic residues" evidence="3">
    <location>
        <begin position="605"/>
        <end position="614"/>
    </location>
</feature>
<evidence type="ECO:0000256" key="3">
    <source>
        <dbReference type="SAM" id="MobiDB-lite"/>
    </source>
</evidence>
<keyword evidence="1" id="KW-0853">WD repeat</keyword>
<feature type="region of interest" description="Disordered" evidence="3">
    <location>
        <begin position="1180"/>
        <end position="1514"/>
    </location>
</feature>
<feature type="compositionally biased region" description="Basic and acidic residues" evidence="3">
    <location>
        <begin position="1180"/>
        <end position="1212"/>
    </location>
</feature>
<feature type="compositionally biased region" description="Basic and acidic residues" evidence="3">
    <location>
        <begin position="567"/>
        <end position="579"/>
    </location>
</feature>
<feature type="compositionally biased region" description="Basic and acidic residues" evidence="3">
    <location>
        <begin position="1244"/>
        <end position="1257"/>
    </location>
</feature>
<feature type="compositionally biased region" description="Low complexity" evidence="3">
    <location>
        <begin position="917"/>
        <end position="927"/>
    </location>
</feature>
<dbReference type="EMBL" id="MIGC01003002">
    <property type="protein sequence ID" value="PHJ20155.1"/>
    <property type="molecule type" value="Genomic_DNA"/>
</dbReference>
<evidence type="ECO:0000313" key="4">
    <source>
        <dbReference type="EMBL" id="PHJ20155.1"/>
    </source>
</evidence>
<dbReference type="Gene3D" id="2.130.10.10">
    <property type="entry name" value="YVTN repeat-like/Quinoprotein amine dehydrogenase"/>
    <property type="match status" value="2"/>
</dbReference>
<feature type="compositionally biased region" description="Basic and acidic residues" evidence="3">
    <location>
        <begin position="1442"/>
        <end position="1462"/>
    </location>
</feature>
<dbReference type="SUPFAM" id="SSF50978">
    <property type="entry name" value="WD40 repeat-like"/>
    <property type="match status" value="1"/>
</dbReference>
<keyword evidence="5" id="KW-1185">Reference proteome</keyword>
<dbReference type="Proteomes" id="UP000221165">
    <property type="component" value="Unassembled WGS sequence"/>
</dbReference>
<dbReference type="GO" id="GO:0031124">
    <property type="term" value="P:mRNA 3'-end processing"/>
    <property type="evidence" value="ECO:0007669"/>
    <property type="project" value="InterPro"/>
</dbReference>
<feature type="compositionally biased region" description="Low complexity" evidence="3">
    <location>
        <begin position="801"/>
        <end position="813"/>
    </location>
</feature>
<organism evidence="4 5">
    <name type="scientific">Cystoisospora suis</name>
    <dbReference type="NCBI Taxonomy" id="483139"/>
    <lineage>
        <taxon>Eukaryota</taxon>
        <taxon>Sar</taxon>
        <taxon>Alveolata</taxon>
        <taxon>Apicomplexa</taxon>
        <taxon>Conoidasida</taxon>
        <taxon>Coccidia</taxon>
        <taxon>Eucoccidiorida</taxon>
        <taxon>Eimeriorina</taxon>
        <taxon>Sarcocystidae</taxon>
        <taxon>Cystoisospora</taxon>
    </lineage>
</organism>
<feature type="compositionally biased region" description="Low complexity" evidence="3">
    <location>
        <begin position="1098"/>
        <end position="1114"/>
    </location>
</feature>
<feature type="coiled-coil region" evidence="2">
    <location>
        <begin position="648"/>
        <end position="679"/>
    </location>
</feature>
<keyword evidence="2" id="KW-0175">Coiled coil</keyword>
<feature type="repeat" description="WD" evidence="1">
    <location>
        <begin position="475"/>
        <end position="500"/>
    </location>
</feature>
<proteinExistence type="predicted"/>
<feature type="repeat" description="WD" evidence="1">
    <location>
        <begin position="327"/>
        <end position="368"/>
    </location>
</feature>
<dbReference type="RefSeq" id="XP_067921846.1">
    <property type="nucleotide sequence ID" value="XM_068066179.1"/>
</dbReference>
<feature type="compositionally biased region" description="Low complexity" evidence="3">
    <location>
        <begin position="869"/>
        <end position="881"/>
    </location>
</feature>
<feature type="compositionally biased region" description="Polar residues" evidence="3">
    <location>
        <begin position="1076"/>
        <end position="1085"/>
    </location>
</feature>
<feature type="compositionally biased region" description="Low complexity" evidence="3">
    <location>
        <begin position="1226"/>
        <end position="1239"/>
    </location>
</feature>
<feature type="compositionally biased region" description="Low complexity" evidence="3">
    <location>
        <begin position="1363"/>
        <end position="1422"/>
    </location>
</feature>
<dbReference type="InterPro" id="IPR001680">
    <property type="entry name" value="WD40_rpt"/>
</dbReference>
<feature type="region of interest" description="Disordered" evidence="3">
    <location>
        <begin position="552"/>
        <end position="620"/>
    </location>
</feature>
<feature type="compositionally biased region" description="Low complexity" evidence="3">
    <location>
        <begin position="997"/>
        <end position="1016"/>
    </location>
</feature>
<dbReference type="InterPro" id="IPR015943">
    <property type="entry name" value="WD40/YVTN_repeat-like_dom_sf"/>
</dbReference>
<feature type="compositionally biased region" description="Polar residues" evidence="3">
    <location>
        <begin position="1051"/>
        <end position="1068"/>
    </location>
</feature>
<dbReference type="PANTHER" id="PTHR22836:SF0">
    <property type="entry name" value="PRE-MRNA 3' END PROCESSING PROTEIN WDR33"/>
    <property type="match status" value="1"/>
</dbReference>
<reference evidence="4 5" key="1">
    <citation type="journal article" date="2017" name="Int. J. Parasitol.">
        <title>The genome of the protozoan parasite Cystoisospora suis and a reverse vaccinology approach to identify vaccine candidates.</title>
        <authorList>
            <person name="Palmieri N."/>
            <person name="Shrestha A."/>
            <person name="Ruttkowski B."/>
            <person name="Beck T."/>
            <person name="Vogl C."/>
            <person name="Tomley F."/>
            <person name="Blake D.P."/>
            <person name="Joachim A."/>
        </authorList>
    </citation>
    <scope>NUCLEOTIDE SEQUENCE [LARGE SCALE GENOMIC DNA]</scope>
    <source>
        <strain evidence="4 5">Wien I</strain>
    </source>
</reference>
<dbReference type="PROSITE" id="PS50082">
    <property type="entry name" value="WD_REPEATS_2"/>
    <property type="match status" value="2"/>
</dbReference>